<evidence type="ECO:0000256" key="6">
    <source>
        <dbReference type="ARBA" id="ARBA00023228"/>
    </source>
</evidence>
<keyword evidence="4" id="KW-0963">Cytoplasm</keyword>
<dbReference type="PANTHER" id="PTHR23354:SF131">
    <property type="entry name" value="MTOR-ASSOCIATED PROTEIN MEAK7"/>
    <property type="match status" value="1"/>
</dbReference>
<keyword evidence="12" id="KW-1185">Reference proteome</keyword>
<dbReference type="GO" id="GO:0006979">
    <property type="term" value="P:response to oxidative stress"/>
    <property type="evidence" value="ECO:0007669"/>
    <property type="project" value="TreeGrafter"/>
</dbReference>
<accession>A0A4C1WQN2</accession>
<evidence type="ECO:0000256" key="2">
    <source>
        <dbReference type="ARBA" id="ARBA00004371"/>
    </source>
</evidence>
<dbReference type="STRING" id="151549.A0A4C1WQN2"/>
<evidence type="ECO:0000256" key="7">
    <source>
        <dbReference type="ARBA" id="ARBA00039594"/>
    </source>
</evidence>
<evidence type="ECO:0000313" key="11">
    <source>
        <dbReference type="EMBL" id="GBP53796.1"/>
    </source>
</evidence>
<evidence type="ECO:0000256" key="8">
    <source>
        <dbReference type="ARBA" id="ARBA00041780"/>
    </source>
</evidence>
<comment type="caution">
    <text evidence="11">The sequence shown here is derived from an EMBL/GenBank/DDBJ whole genome shotgun (WGS) entry which is preliminary data.</text>
</comment>
<keyword evidence="6" id="KW-0458">Lysosome</keyword>
<reference evidence="11 12" key="1">
    <citation type="journal article" date="2019" name="Commun. Biol.">
        <title>The bagworm genome reveals a unique fibroin gene that provides high tensile strength.</title>
        <authorList>
            <person name="Kono N."/>
            <person name="Nakamura H."/>
            <person name="Ohtoshi R."/>
            <person name="Tomita M."/>
            <person name="Numata K."/>
            <person name="Arakawa K."/>
        </authorList>
    </citation>
    <scope>NUCLEOTIDE SEQUENCE [LARGE SCALE GENOMIC DNA]</scope>
</reference>
<dbReference type="InterPro" id="IPR006571">
    <property type="entry name" value="TLDc_dom"/>
</dbReference>
<dbReference type="PANTHER" id="PTHR23354">
    <property type="entry name" value="NUCLEOLAR PROTEIN 7/ESTROGEN RECEPTOR COACTIVATOR-RELATED"/>
    <property type="match status" value="1"/>
</dbReference>
<organism evidence="11 12">
    <name type="scientific">Eumeta variegata</name>
    <name type="common">Bagworm moth</name>
    <name type="synonym">Eumeta japonica</name>
    <dbReference type="NCBI Taxonomy" id="151549"/>
    <lineage>
        <taxon>Eukaryota</taxon>
        <taxon>Metazoa</taxon>
        <taxon>Ecdysozoa</taxon>
        <taxon>Arthropoda</taxon>
        <taxon>Hexapoda</taxon>
        <taxon>Insecta</taxon>
        <taxon>Pterygota</taxon>
        <taxon>Neoptera</taxon>
        <taxon>Endopterygota</taxon>
        <taxon>Lepidoptera</taxon>
        <taxon>Glossata</taxon>
        <taxon>Ditrysia</taxon>
        <taxon>Tineoidea</taxon>
        <taxon>Psychidae</taxon>
        <taxon>Oiketicinae</taxon>
        <taxon>Eumeta</taxon>
    </lineage>
</organism>
<gene>
    <name evidence="11" type="ORF">EVAR_84280_1</name>
</gene>
<dbReference type="Pfam" id="PF07534">
    <property type="entry name" value="TLD"/>
    <property type="match status" value="1"/>
</dbReference>
<evidence type="ECO:0000256" key="4">
    <source>
        <dbReference type="ARBA" id="ARBA00022490"/>
    </source>
</evidence>
<dbReference type="GO" id="GO:0016020">
    <property type="term" value="C:membrane"/>
    <property type="evidence" value="ECO:0007669"/>
    <property type="project" value="UniProtKB-SubCell"/>
</dbReference>
<sequence>MFYGPSESYSVYIEVAPAGSVDERMVVIYNSLGAEYSSAKGEPAELPYQLLREYCESVASTYIKIIKASEASRAGAWLGKGFRGRAQHVQALGEALAATAAGDEDAPAAHHVSAALISRWWAFHLLREKTSLDNDQKLMTKAYLCLKANRRKALKNFEEANNRLQTDTLLMHLSELVFRSLYGVCRPPPVGAGDDAPVHDMPPAAFALLPAPDAMILITAIDVVRYRSVDVENRMRSTTSLTIVSRISVYKVNGRCVRPGLEAMPDYPAFIDLSHIVWLNSHIPQKHRHKWRFLFSSHIHGESFATMAGRIQDQGASVLIIEDNSGYIFGGYAPSSWSLGPNFAGDEESFLFTLAPRMRMYPSSGFNDHYQYLNHHTKTMPNGLLMGGQLEFGAIWLCADPFGAGSSAESCSTYRGYRRLSKEPSFRVRSLEVWAVGDRPAPLKDSISERSWELVGLARMYRPLRGGVRVDVTFLLIFQHHLSLRPGHGLCLCCCFYVRTKRREMCYLIYDRAVFVKLVRLVKSKATSLGASCGSCYKADISLTPV</sequence>
<evidence type="ECO:0000256" key="3">
    <source>
        <dbReference type="ARBA" id="ARBA00004496"/>
    </source>
</evidence>
<evidence type="ECO:0000256" key="9">
    <source>
        <dbReference type="ARBA" id="ARBA00042134"/>
    </source>
</evidence>
<comment type="subcellular location">
    <subcellularLocation>
        <location evidence="3">Cytoplasm</location>
    </subcellularLocation>
    <subcellularLocation>
        <location evidence="2">Lysosome</location>
    </subcellularLocation>
    <subcellularLocation>
        <location evidence="1">Membrane</location>
    </subcellularLocation>
</comment>
<dbReference type="GO" id="GO:0005634">
    <property type="term" value="C:nucleus"/>
    <property type="evidence" value="ECO:0007669"/>
    <property type="project" value="TreeGrafter"/>
</dbReference>
<name>A0A4C1WQN2_EUMVA</name>
<evidence type="ECO:0000256" key="1">
    <source>
        <dbReference type="ARBA" id="ARBA00004370"/>
    </source>
</evidence>
<dbReference type="Proteomes" id="UP000299102">
    <property type="component" value="Unassembled WGS sequence"/>
</dbReference>
<dbReference type="EMBL" id="BGZK01000633">
    <property type="protein sequence ID" value="GBP53796.1"/>
    <property type="molecule type" value="Genomic_DNA"/>
</dbReference>
<protein>
    <recommendedName>
        <fullName evidence="7">MTOR-associated protein MEAK7</fullName>
    </recommendedName>
    <alternativeName>
        <fullName evidence="9">TBC/LysM-associated domain-containing protein 1</fullName>
    </alternativeName>
    <alternativeName>
        <fullName evidence="8">TLD domain-containing protein 1</fullName>
    </alternativeName>
</protein>
<feature type="domain" description="TLDc" evidence="10">
    <location>
        <begin position="269"/>
        <end position="437"/>
    </location>
</feature>
<dbReference type="OrthoDB" id="289228at2759"/>
<proteinExistence type="predicted"/>
<evidence type="ECO:0000259" key="10">
    <source>
        <dbReference type="PROSITE" id="PS51886"/>
    </source>
</evidence>
<dbReference type="PROSITE" id="PS51886">
    <property type="entry name" value="TLDC"/>
    <property type="match status" value="1"/>
</dbReference>
<keyword evidence="5" id="KW-0472">Membrane</keyword>
<dbReference type="SMART" id="SM00584">
    <property type="entry name" value="TLDc"/>
    <property type="match status" value="1"/>
</dbReference>
<dbReference type="AlphaFoldDB" id="A0A4C1WQN2"/>
<evidence type="ECO:0000256" key="5">
    <source>
        <dbReference type="ARBA" id="ARBA00023136"/>
    </source>
</evidence>
<evidence type="ECO:0000313" key="12">
    <source>
        <dbReference type="Proteomes" id="UP000299102"/>
    </source>
</evidence>
<dbReference type="GO" id="GO:0005764">
    <property type="term" value="C:lysosome"/>
    <property type="evidence" value="ECO:0007669"/>
    <property type="project" value="UniProtKB-SubCell"/>
</dbReference>